<evidence type="ECO:0000313" key="3">
    <source>
        <dbReference type="Proteomes" id="UP001432109"/>
    </source>
</evidence>
<name>A0AAX4J7L1_9CAUD</name>
<evidence type="ECO:0000313" key="2">
    <source>
        <dbReference type="EMBL" id="WRW34746.1"/>
    </source>
</evidence>
<organism evidence="2 3">
    <name type="scientific">Staphylococcus phage CF5</name>
    <dbReference type="NCBI Taxonomy" id="3113739"/>
    <lineage>
        <taxon>Viruses</taxon>
        <taxon>Duplodnaviria</taxon>
        <taxon>Heunggongvirae</taxon>
        <taxon>Uroviricota</taxon>
        <taxon>Caudoviricetes</taxon>
        <taxon>Herelleviridae</taxon>
        <taxon>Twortvirinae</taxon>
        <taxon>Silviavirus</taxon>
    </lineage>
</organism>
<sequence>MKKLFRWFKINVLKQEQLNFVVYFKHLGAQEKNTFIYIDEQAKSKHDAKKQALDFINKHAMQPHLYKFIKVKEK</sequence>
<dbReference type="Pfam" id="PF24651">
    <property type="entry name" value="DUF7644"/>
    <property type="match status" value="1"/>
</dbReference>
<gene>
    <name evidence="2" type="ORF">CF5_0057</name>
</gene>
<dbReference type="InterPro" id="IPR056061">
    <property type="entry name" value="DUF7644"/>
</dbReference>
<dbReference type="Proteomes" id="UP001432109">
    <property type="component" value="Segment"/>
</dbReference>
<evidence type="ECO:0000259" key="1">
    <source>
        <dbReference type="Pfam" id="PF24651"/>
    </source>
</evidence>
<accession>A0AAX4J7L1</accession>
<feature type="domain" description="DUF7644" evidence="1">
    <location>
        <begin position="6"/>
        <end position="74"/>
    </location>
</feature>
<dbReference type="EMBL" id="PP034390">
    <property type="protein sequence ID" value="WRW34746.1"/>
    <property type="molecule type" value="Genomic_DNA"/>
</dbReference>
<protein>
    <recommendedName>
        <fullName evidence="1">DUF7644 domain-containing protein</fullName>
    </recommendedName>
</protein>
<proteinExistence type="predicted"/>
<reference evidence="2" key="1">
    <citation type="submission" date="2023-12" db="EMBL/GenBank/DDBJ databases">
        <title>Isolation and Characterisation of Novel Lytic Bacteriophages for therapeutic applications in Prosthetic Joint Infections.</title>
        <authorList>
            <person name="Burton N."/>
            <person name="Melo L.D.R."/>
            <person name="Pearce B."/>
            <person name="Tadesse M.D."/>
            <person name="Vryonis E."/>
            <person name="Sagona A."/>
        </authorList>
    </citation>
    <scope>NUCLEOTIDE SEQUENCE</scope>
</reference>